<keyword evidence="5" id="KW-1003">Cell membrane</keyword>
<reference evidence="7 8" key="2">
    <citation type="journal article" date="2008" name="Science">
        <title>Environmental genomics reveals a single-species ecosystem deep within Earth.</title>
        <authorList>
            <person name="Chivian D."/>
            <person name="Brodie E.L."/>
            <person name="Alm E.J."/>
            <person name="Culley D.E."/>
            <person name="Dehal P.S."/>
            <person name="Desantis T.Z."/>
            <person name="Gihring T.M."/>
            <person name="Lapidus A."/>
            <person name="Lin L.H."/>
            <person name="Lowry S.R."/>
            <person name="Moser D.P."/>
            <person name="Richardson P.M."/>
            <person name="Southam G."/>
            <person name="Wanger G."/>
            <person name="Pratt L.M."/>
            <person name="Andersen G.L."/>
            <person name="Hazen T.C."/>
            <person name="Brockman F.J."/>
            <person name="Arkin A.P."/>
            <person name="Onstott T.C."/>
        </authorList>
    </citation>
    <scope>NUCLEOTIDE SEQUENCE [LARGE SCALE GENOMIC DNA]</scope>
    <source>
        <strain evidence="7 8">MP104C</strain>
    </source>
</reference>
<feature type="domain" description="ABC transmembrane type-2" evidence="6">
    <location>
        <begin position="26"/>
        <end position="259"/>
    </location>
</feature>
<feature type="transmembrane region" description="Helical" evidence="5">
    <location>
        <begin position="139"/>
        <end position="162"/>
    </location>
</feature>
<name>B1I3T5_DESAP</name>
<feature type="transmembrane region" description="Helical" evidence="5">
    <location>
        <begin position="28"/>
        <end position="50"/>
    </location>
</feature>
<dbReference type="InterPro" id="IPR051784">
    <property type="entry name" value="Nod_factor_ABC_transporter"/>
</dbReference>
<keyword evidence="4 5" id="KW-0472">Membrane</keyword>
<dbReference type="GO" id="GO:0140359">
    <property type="term" value="F:ABC-type transporter activity"/>
    <property type="evidence" value="ECO:0007669"/>
    <property type="project" value="InterPro"/>
</dbReference>
<evidence type="ECO:0000313" key="7">
    <source>
        <dbReference type="EMBL" id="ACA59636.1"/>
    </source>
</evidence>
<dbReference type="OrthoDB" id="9788252at2"/>
<dbReference type="STRING" id="477974.Daud_1125"/>
<dbReference type="PIRSF" id="PIRSF006648">
    <property type="entry name" value="DrrB"/>
    <property type="match status" value="1"/>
</dbReference>
<gene>
    <name evidence="7" type="ordered locus">Daud_1125</name>
</gene>
<dbReference type="InterPro" id="IPR047817">
    <property type="entry name" value="ABC2_TM_bact-type"/>
</dbReference>
<dbReference type="KEGG" id="dau:Daud_1125"/>
<feature type="transmembrane region" description="Helical" evidence="5">
    <location>
        <begin position="106"/>
        <end position="127"/>
    </location>
</feature>
<dbReference type="InterPro" id="IPR000412">
    <property type="entry name" value="ABC_2_transport"/>
</dbReference>
<comment type="subcellular location">
    <subcellularLocation>
        <location evidence="5">Cell membrane</location>
        <topology evidence="5">Multi-pass membrane protein</topology>
    </subcellularLocation>
    <subcellularLocation>
        <location evidence="1">Membrane</location>
        <topology evidence="1">Multi-pass membrane protein</topology>
    </subcellularLocation>
</comment>
<dbReference type="Proteomes" id="UP000008544">
    <property type="component" value="Chromosome"/>
</dbReference>
<evidence type="ECO:0000256" key="2">
    <source>
        <dbReference type="ARBA" id="ARBA00022692"/>
    </source>
</evidence>
<evidence type="ECO:0000313" key="8">
    <source>
        <dbReference type="Proteomes" id="UP000008544"/>
    </source>
</evidence>
<comment type="similarity">
    <text evidence="5">Belongs to the ABC-2 integral membrane protein family.</text>
</comment>
<accession>B1I3T5</accession>
<dbReference type="InterPro" id="IPR005942">
    <property type="entry name" value="Daunbcin-R_ABC-transpt"/>
</dbReference>
<sequence>MELKTFGVTVYVIWLREIKKYFRERTRLLAMVGQPLLYLVIMGQGLRAMFQLNIEGFDYLSFMYPGIVAMTILFTSMFASVSIIWDREFGFLKAVLVAPVPRSAIAVGKALGGSTTALLQGAILLLLAPLAGLALSPSAILQILPLLFLLAFAITSFGTVVAANTESMEGFHMIMNFIIVPLFLLSGAFFPIGIAPEWMQPVMKLNPVAYGVDALRNIMFIDSPAKDFVVYYPLYYDVLVLAGFSILMVTLSMQAFNRVE</sequence>
<dbReference type="AlphaFoldDB" id="B1I3T5"/>
<keyword evidence="5" id="KW-0813">Transport</keyword>
<dbReference type="EMBL" id="CP000860">
    <property type="protein sequence ID" value="ACA59636.1"/>
    <property type="molecule type" value="Genomic_DNA"/>
</dbReference>
<evidence type="ECO:0000256" key="3">
    <source>
        <dbReference type="ARBA" id="ARBA00022989"/>
    </source>
</evidence>
<evidence type="ECO:0000256" key="4">
    <source>
        <dbReference type="ARBA" id="ARBA00023136"/>
    </source>
</evidence>
<dbReference type="HOGENOM" id="CLU_039483_2_3_9"/>
<dbReference type="PRINTS" id="PR00164">
    <property type="entry name" value="ABC2TRNSPORT"/>
</dbReference>
<dbReference type="InterPro" id="IPR013525">
    <property type="entry name" value="ABC2_TM"/>
</dbReference>
<reference evidence="8" key="1">
    <citation type="submission" date="2007-10" db="EMBL/GenBank/DDBJ databases">
        <title>Complete sequence of chromosome of Desulforudis audaxviator MP104C.</title>
        <authorList>
            <person name="Copeland A."/>
            <person name="Lucas S."/>
            <person name="Lapidus A."/>
            <person name="Barry K."/>
            <person name="Glavina del Rio T."/>
            <person name="Dalin E."/>
            <person name="Tice H."/>
            <person name="Bruce D."/>
            <person name="Pitluck S."/>
            <person name="Lowry S.R."/>
            <person name="Larimer F."/>
            <person name="Land M.L."/>
            <person name="Hauser L."/>
            <person name="Kyrpides N."/>
            <person name="Ivanova N.N."/>
            <person name="Richardson P."/>
        </authorList>
    </citation>
    <scope>NUCLEOTIDE SEQUENCE [LARGE SCALE GENOMIC DNA]</scope>
    <source>
        <strain evidence="8">MP104C</strain>
    </source>
</reference>
<protein>
    <recommendedName>
        <fullName evidence="5">Transport permease protein</fullName>
    </recommendedName>
</protein>
<dbReference type="PROSITE" id="PS51012">
    <property type="entry name" value="ABC_TM2"/>
    <property type="match status" value="1"/>
</dbReference>
<evidence type="ECO:0000256" key="5">
    <source>
        <dbReference type="RuleBase" id="RU361157"/>
    </source>
</evidence>
<proteinExistence type="inferred from homology"/>
<dbReference type="Pfam" id="PF01061">
    <property type="entry name" value="ABC2_membrane"/>
    <property type="match status" value="1"/>
</dbReference>
<dbReference type="GO" id="GO:0043190">
    <property type="term" value="C:ATP-binding cassette (ABC) transporter complex"/>
    <property type="evidence" value="ECO:0007669"/>
    <property type="project" value="InterPro"/>
</dbReference>
<dbReference type="PANTHER" id="PTHR43229:SF2">
    <property type="entry name" value="NODULATION PROTEIN J"/>
    <property type="match status" value="1"/>
</dbReference>
<evidence type="ECO:0000256" key="1">
    <source>
        <dbReference type="ARBA" id="ARBA00004141"/>
    </source>
</evidence>
<feature type="transmembrane region" description="Helical" evidence="5">
    <location>
        <begin position="234"/>
        <end position="256"/>
    </location>
</feature>
<keyword evidence="8" id="KW-1185">Reference proteome</keyword>
<dbReference type="RefSeq" id="WP_012302222.1">
    <property type="nucleotide sequence ID" value="NC_010424.1"/>
</dbReference>
<feature type="transmembrane region" description="Helical" evidence="5">
    <location>
        <begin position="62"/>
        <end position="85"/>
    </location>
</feature>
<evidence type="ECO:0000259" key="6">
    <source>
        <dbReference type="PROSITE" id="PS51012"/>
    </source>
</evidence>
<dbReference type="eggNOG" id="COG0842">
    <property type="taxonomic scope" value="Bacteria"/>
</dbReference>
<keyword evidence="3 5" id="KW-1133">Transmembrane helix</keyword>
<dbReference type="NCBIfam" id="TIGR01247">
    <property type="entry name" value="drrB"/>
    <property type="match status" value="1"/>
</dbReference>
<dbReference type="PANTHER" id="PTHR43229">
    <property type="entry name" value="NODULATION PROTEIN J"/>
    <property type="match status" value="1"/>
</dbReference>
<keyword evidence="2 5" id="KW-0812">Transmembrane</keyword>
<feature type="transmembrane region" description="Helical" evidence="5">
    <location>
        <begin position="174"/>
        <end position="194"/>
    </location>
</feature>
<organism evidence="7 8">
    <name type="scientific">Desulforudis audaxviator (strain MP104C)</name>
    <dbReference type="NCBI Taxonomy" id="477974"/>
    <lineage>
        <taxon>Bacteria</taxon>
        <taxon>Bacillati</taxon>
        <taxon>Bacillota</taxon>
        <taxon>Clostridia</taxon>
        <taxon>Thermoanaerobacterales</taxon>
        <taxon>Candidatus Desulforudaceae</taxon>
        <taxon>Candidatus Desulforudis</taxon>
    </lineage>
</organism>